<evidence type="ECO:0000313" key="2">
    <source>
        <dbReference type="EMBL" id="CAB9519174.1"/>
    </source>
</evidence>
<feature type="region of interest" description="Disordered" evidence="1">
    <location>
        <begin position="114"/>
        <end position="153"/>
    </location>
</feature>
<comment type="caution">
    <text evidence="2">The sequence shown here is derived from an EMBL/GenBank/DDBJ whole genome shotgun (WGS) entry which is preliminary data.</text>
</comment>
<evidence type="ECO:0000256" key="1">
    <source>
        <dbReference type="SAM" id="MobiDB-lite"/>
    </source>
</evidence>
<dbReference type="EMBL" id="CAICTM010000993">
    <property type="protein sequence ID" value="CAB9519174.1"/>
    <property type="molecule type" value="Genomic_DNA"/>
</dbReference>
<proteinExistence type="predicted"/>
<protein>
    <submittedName>
        <fullName evidence="2">Uncharacterized protein</fullName>
    </submittedName>
</protein>
<organism evidence="2 3">
    <name type="scientific">Seminavis robusta</name>
    <dbReference type="NCBI Taxonomy" id="568900"/>
    <lineage>
        <taxon>Eukaryota</taxon>
        <taxon>Sar</taxon>
        <taxon>Stramenopiles</taxon>
        <taxon>Ochrophyta</taxon>
        <taxon>Bacillariophyta</taxon>
        <taxon>Bacillariophyceae</taxon>
        <taxon>Bacillariophycidae</taxon>
        <taxon>Naviculales</taxon>
        <taxon>Naviculaceae</taxon>
        <taxon>Seminavis</taxon>
    </lineage>
</organism>
<accession>A0A9N8EFB5</accession>
<dbReference type="AlphaFoldDB" id="A0A9N8EFB5"/>
<keyword evidence="3" id="KW-1185">Reference proteome</keyword>
<evidence type="ECO:0000313" key="3">
    <source>
        <dbReference type="Proteomes" id="UP001153069"/>
    </source>
</evidence>
<sequence>MGNTSSFSGRKLPRITLPKASNGAAIKAGKIVHPDFELWCGKELLFTGAVAKQPGWKEVPKKFNIHGYTKEMLIKFRLLRFVRPHEHAIIPQDLEPFLHSMPDRFKAGGRCLHYPPPPPQKPKAVLQRGRTTKRDKKASVDDCGGSEDEHLLN</sequence>
<name>A0A9N8EFB5_9STRA</name>
<dbReference type="Proteomes" id="UP001153069">
    <property type="component" value="Unassembled WGS sequence"/>
</dbReference>
<gene>
    <name evidence="2" type="ORF">SEMRO_995_G229120.1</name>
</gene>
<reference evidence="2" key="1">
    <citation type="submission" date="2020-06" db="EMBL/GenBank/DDBJ databases">
        <authorList>
            <consortium name="Plant Systems Biology data submission"/>
        </authorList>
    </citation>
    <scope>NUCLEOTIDE SEQUENCE</scope>
    <source>
        <strain evidence="2">D6</strain>
    </source>
</reference>